<sequence length="338" mass="36755">MQIIKRNGVSDGDCGGDDDGDGDDDDDDNGNVDGDGDNDGDSDGDGDSNGITRGMVQTAQSLPIKHVREYVYFTPPRILRTFGGCHVLWAPDMSWNAWGLSRDMPSKAPETGGTSKAYHEYAFQKIMKLRKRVELLKPVMTLSLTKEPPQAHDDEPDDLEPAFATPTGLSPISVCSCAIPGALSNSQVPRRHEGRKPWARSRTGVDVFCYRSEGSLIQRLPMQSNEDDVDGTAPIQRLPMQSKGDYVDSTAPIQRLPMQSKEDDVDGTAPIQRLPFVVNYQLNVTITTGSSIASMRQCSLLPSVYLEIYQATMGGPGADGELQSTSEDLGPKAKPPSY</sequence>
<name>K1WXQ6_MARBU</name>
<dbReference type="Proteomes" id="UP000006753">
    <property type="component" value="Unassembled WGS sequence"/>
</dbReference>
<dbReference type="AlphaFoldDB" id="K1WXQ6"/>
<dbReference type="KEGG" id="mbe:MBM_04195"/>
<feature type="region of interest" description="Disordered" evidence="1">
    <location>
        <begin position="317"/>
        <end position="338"/>
    </location>
</feature>
<dbReference type="HOGENOM" id="CLU_821531_0_0_1"/>
<evidence type="ECO:0000313" key="3">
    <source>
        <dbReference type="Proteomes" id="UP000006753"/>
    </source>
</evidence>
<dbReference type="InParanoid" id="K1WXQ6"/>
<evidence type="ECO:0000256" key="1">
    <source>
        <dbReference type="SAM" id="MobiDB-lite"/>
    </source>
</evidence>
<feature type="region of interest" description="Disordered" evidence="1">
    <location>
        <begin position="1"/>
        <end position="53"/>
    </location>
</feature>
<dbReference type="EMBL" id="JH921435">
    <property type="protein sequence ID" value="EKD17826.1"/>
    <property type="molecule type" value="Genomic_DNA"/>
</dbReference>
<organism evidence="2 3">
    <name type="scientific">Marssonina brunnea f. sp. multigermtubi (strain MB_m1)</name>
    <name type="common">Marssonina leaf spot fungus</name>
    <dbReference type="NCBI Taxonomy" id="1072389"/>
    <lineage>
        <taxon>Eukaryota</taxon>
        <taxon>Fungi</taxon>
        <taxon>Dikarya</taxon>
        <taxon>Ascomycota</taxon>
        <taxon>Pezizomycotina</taxon>
        <taxon>Leotiomycetes</taxon>
        <taxon>Helotiales</taxon>
        <taxon>Drepanopezizaceae</taxon>
        <taxon>Drepanopeziza</taxon>
    </lineage>
</organism>
<evidence type="ECO:0000313" key="2">
    <source>
        <dbReference type="EMBL" id="EKD17826.1"/>
    </source>
</evidence>
<keyword evidence="3" id="KW-1185">Reference proteome</keyword>
<accession>K1WXQ6</accession>
<gene>
    <name evidence="2" type="ORF">MBM_04195</name>
</gene>
<reference evidence="2 3" key="1">
    <citation type="journal article" date="2012" name="BMC Genomics">
        <title>Sequencing the genome of Marssonina brunnea reveals fungus-poplar co-evolution.</title>
        <authorList>
            <person name="Zhu S."/>
            <person name="Cao Y.-Z."/>
            <person name="Jiang C."/>
            <person name="Tan B.-Y."/>
            <person name="Wang Z."/>
            <person name="Feng S."/>
            <person name="Zhang L."/>
            <person name="Su X.-H."/>
            <person name="Brejova B."/>
            <person name="Vinar T."/>
            <person name="Xu M."/>
            <person name="Wang M.-X."/>
            <person name="Zhang S.-G."/>
            <person name="Huang M.-R."/>
            <person name="Wu R."/>
            <person name="Zhou Y."/>
        </authorList>
    </citation>
    <scope>NUCLEOTIDE SEQUENCE [LARGE SCALE GENOMIC DNA]</scope>
    <source>
        <strain evidence="2 3">MB_m1</strain>
    </source>
</reference>
<feature type="compositionally biased region" description="Acidic residues" evidence="1">
    <location>
        <begin position="14"/>
        <end position="46"/>
    </location>
</feature>
<protein>
    <submittedName>
        <fullName evidence="2">Uncharacterized protein</fullName>
    </submittedName>
</protein>
<proteinExistence type="predicted"/>